<dbReference type="AlphaFoldDB" id="A0A060T8W4"/>
<dbReference type="EMBL" id="HG937694">
    <property type="protein sequence ID" value="CDP37199.1"/>
    <property type="molecule type" value="Genomic_DNA"/>
</dbReference>
<dbReference type="PANTHER" id="PTHR16184:SF6">
    <property type="entry name" value="ELONGATOR COMPLEX PROTEIN 6"/>
    <property type="match status" value="1"/>
</dbReference>
<dbReference type="UniPathway" id="UPA00988"/>
<dbReference type="GO" id="GO:0033588">
    <property type="term" value="C:elongator holoenzyme complex"/>
    <property type="evidence" value="ECO:0007669"/>
    <property type="project" value="InterPro"/>
</dbReference>
<reference evidence="3" key="2">
    <citation type="submission" date="2014-06" db="EMBL/GenBank/DDBJ databases">
        <title>The complete genome of Blastobotrys (Arxula) adeninivorans LS3 - a yeast of biotechnological interest.</title>
        <authorList>
            <person name="Kunze G."/>
            <person name="Gaillardin C."/>
            <person name="Czernicka M."/>
            <person name="Durrens P."/>
            <person name="Martin T."/>
            <person name="Boer E."/>
            <person name="Gabaldon T."/>
            <person name="Cruz J."/>
            <person name="Talla E."/>
            <person name="Marck C."/>
            <person name="Goffeau A."/>
            <person name="Barbe V."/>
            <person name="Baret P."/>
            <person name="Baronian K."/>
            <person name="Beier S."/>
            <person name="Bleykasten C."/>
            <person name="Bode R."/>
            <person name="Casaregola S."/>
            <person name="Despons L."/>
            <person name="Fairhead C."/>
            <person name="Giersberg M."/>
            <person name="Gierski P."/>
            <person name="Hahnel U."/>
            <person name="Hartmann A."/>
            <person name="Jankowska D."/>
            <person name="Jubin C."/>
            <person name="Jung P."/>
            <person name="Lafontaine I."/>
            <person name="Leh-Louis V."/>
            <person name="Lemaire M."/>
            <person name="Marcet-Houben M."/>
            <person name="Mascher M."/>
            <person name="Morel G."/>
            <person name="Richard G.-F."/>
            <person name="Riechen J."/>
            <person name="Sacerdot C."/>
            <person name="Sarkar A."/>
            <person name="Savel G."/>
            <person name="Schacherer J."/>
            <person name="Sherman D."/>
            <person name="Straub M.-L."/>
            <person name="Stein N."/>
            <person name="Thierry A."/>
            <person name="Trautwein-Schult A."/>
            <person name="Westhof E."/>
            <person name="Worch S."/>
            <person name="Dujon B."/>
            <person name="Souciet J.-L."/>
            <person name="Wincker P."/>
            <person name="Scholz U."/>
            <person name="Neuveglise N."/>
        </authorList>
    </citation>
    <scope>NUCLEOTIDE SEQUENCE</scope>
    <source>
        <strain evidence="3">LS3</strain>
    </source>
</reference>
<name>A0A060T8W4_BLAAD</name>
<evidence type="ECO:0000256" key="2">
    <source>
        <dbReference type="ARBA" id="ARBA00008837"/>
    </source>
</evidence>
<organism evidence="3">
    <name type="scientific">Blastobotrys adeninivorans</name>
    <name type="common">Yeast</name>
    <name type="synonym">Arxula adeninivorans</name>
    <dbReference type="NCBI Taxonomy" id="409370"/>
    <lineage>
        <taxon>Eukaryota</taxon>
        <taxon>Fungi</taxon>
        <taxon>Dikarya</taxon>
        <taxon>Ascomycota</taxon>
        <taxon>Saccharomycotina</taxon>
        <taxon>Dipodascomycetes</taxon>
        <taxon>Dipodascales</taxon>
        <taxon>Trichomonascaceae</taxon>
        <taxon>Blastobotrys</taxon>
    </lineage>
</organism>
<dbReference type="InterPro" id="IPR018627">
    <property type="entry name" value="ELP6"/>
</dbReference>
<dbReference type="Gene3D" id="3.40.50.300">
    <property type="entry name" value="P-loop containing nucleotide triphosphate hydrolases"/>
    <property type="match status" value="1"/>
</dbReference>
<evidence type="ECO:0000313" key="3">
    <source>
        <dbReference type="EMBL" id="CDP37199.1"/>
    </source>
</evidence>
<dbReference type="GO" id="GO:0002098">
    <property type="term" value="P:tRNA wobble uridine modification"/>
    <property type="evidence" value="ECO:0007669"/>
    <property type="project" value="InterPro"/>
</dbReference>
<protein>
    <submittedName>
        <fullName evidence="3">ARAD1D06094p</fullName>
    </submittedName>
</protein>
<comment type="pathway">
    <text evidence="1">tRNA modification; 5-methoxycarbonylmethyl-2-thiouridine-tRNA biosynthesis.</text>
</comment>
<dbReference type="PhylomeDB" id="A0A060T8W4"/>
<accession>A0A060T8W4</accession>
<comment type="similarity">
    <text evidence="2">Belongs to the ELP6 family.</text>
</comment>
<reference evidence="3" key="1">
    <citation type="submission" date="2014-02" db="EMBL/GenBank/DDBJ databases">
        <authorList>
            <person name="Genoscope - CEA"/>
        </authorList>
    </citation>
    <scope>NUCLEOTIDE SEQUENCE</scope>
    <source>
        <strain evidence="3">LS3</strain>
    </source>
</reference>
<dbReference type="InterPro" id="IPR027417">
    <property type="entry name" value="P-loop_NTPase"/>
</dbReference>
<dbReference type="CDD" id="cd19495">
    <property type="entry name" value="Elp6"/>
    <property type="match status" value="1"/>
</dbReference>
<gene>
    <name evidence="3" type="ORF">GNLVRS02_ARAD1D06094g</name>
</gene>
<evidence type="ECO:0000256" key="1">
    <source>
        <dbReference type="ARBA" id="ARBA00005043"/>
    </source>
</evidence>
<sequence>MEVSFKDIQLGHQPKGLTLITSTIDLSPLWLVDLIASKSGEQTLLVTFRNTRALHEKGLKRLGIDINSSKRVSILDISDQLFPISQGQFTTASLDSITKSITNTIEKCYGNGHAGEVTVILEYPDVLLSSAAHKGLEAAKVIGQIQRACGGGLYVSCNGDEPLIGLDESSSLAHEQSTFLAQLVHQCNSCISLRPLSTGRAHDVTGIFRITRGPRVVSTQSVSDAEYLYFVSGDSVKFFYR</sequence>
<dbReference type="PANTHER" id="PTHR16184">
    <property type="entry name" value="ELONGATOR COMPLEX PROTEIN 6"/>
    <property type="match status" value="1"/>
</dbReference>
<proteinExistence type="inferred from homology"/>